<sequence length="364" mass="41344">MDFGFTGIWQWRSALDFVYVYKLYTPLDGFEENGLVLKNVFGVNTGGGLDTELSMRLSKHKFGIAILLVDKGKGLLDVVKDRFQHKPSDPDMFVENFDTTANVVLDTLYYPTITFHAHMMKTYTEMRNTLNLVTPFQAIKELKSVYTVDITIGEKFNVTCVALLYNGTYWHEISYKILYEYECGEDDAYQSYLASVGIATPLAVLPGLEARVSARLEDALWKMAADISMPSFTVNALARLELDDPFIETSGSLNLTSTYLEDYFIKMEFKKDFSDVESVDMPQVQGKEMFLKSRVDAYPGLRRVLSVQAATPLRKLSFLKGDTDFEFGPKTGYLLCKYELPDMKGDGDLKWSFLIGDLYITVRI</sequence>
<dbReference type="EMBL" id="KQ459655">
    <property type="protein sequence ID" value="KPJ20519.1"/>
    <property type="molecule type" value="Genomic_DNA"/>
</dbReference>
<reference evidence="1 2" key="1">
    <citation type="journal article" date="2015" name="Nat. Commun.">
        <title>Outbred genome sequencing and CRISPR/Cas9 gene editing in butterflies.</title>
        <authorList>
            <person name="Li X."/>
            <person name="Fan D."/>
            <person name="Zhang W."/>
            <person name="Liu G."/>
            <person name="Zhang L."/>
            <person name="Zhao L."/>
            <person name="Fang X."/>
            <person name="Chen L."/>
            <person name="Dong Y."/>
            <person name="Chen Y."/>
            <person name="Ding Y."/>
            <person name="Zhao R."/>
            <person name="Feng M."/>
            <person name="Zhu Y."/>
            <person name="Feng Y."/>
            <person name="Jiang X."/>
            <person name="Zhu D."/>
            <person name="Xiang H."/>
            <person name="Feng X."/>
            <person name="Li S."/>
            <person name="Wang J."/>
            <person name="Zhang G."/>
            <person name="Kronforst M.R."/>
            <person name="Wang W."/>
        </authorList>
    </citation>
    <scope>NUCLEOTIDE SEQUENCE [LARGE SCALE GENOMIC DNA]</scope>
    <source>
        <strain evidence="1">Ya'a_city_454_Pm</strain>
        <tissue evidence="1">Whole body</tissue>
    </source>
</reference>
<name>A0A0N1ID82_PAPMA</name>
<proteinExistence type="predicted"/>
<accession>A0A0N1ID82</accession>
<gene>
    <name evidence="1" type="ORF">RR48_00808</name>
</gene>
<keyword evidence="2" id="KW-1185">Reference proteome</keyword>
<dbReference type="AlphaFoldDB" id="A0A0N1ID82"/>
<protein>
    <submittedName>
        <fullName evidence="1">Uncharacterized protein</fullName>
    </submittedName>
</protein>
<dbReference type="STRING" id="76193.A0A0N1ID82"/>
<evidence type="ECO:0000313" key="1">
    <source>
        <dbReference type="EMBL" id="KPJ20519.1"/>
    </source>
</evidence>
<dbReference type="Proteomes" id="UP000053240">
    <property type="component" value="Unassembled WGS sequence"/>
</dbReference>
<organism evidence="1 2">
    <name type="scientific">Papilio machaon</name>
    <name type="common">Old World swallowtail butterfly</name>
    <dbReference type="NCBI Taxonomy" id="76193"/>
    <lineage>
        <taxon>Eukaryota</taxon>
        <taxon>Metazoa</taxon>
        <taxon>Ecdysozoa</taxon>
        <taxon>Arthropoda</taxon>
        <taxon>Hexapoda</taxon>
        <taxon>Insecta</taxon>
        <taxon>Pterygota</taxon>
        <taxon>Neoptera</taxon>
        <taxon>Endopterygota</taxon>
        <taxon>Lepidoptera</taxon>
        <taxon>Glossata</taxon>
        <taxon>Ditrysia</taxon>
        <taxon>Papilionoidea</taxon>
        <taxon>Papilionidae</taxon>
        <taxon>Papilioninae</taxon>
        <taxon>Papilio</taxon>
    </lineage>
</organism>
<dbReference type="InParanoid" id="A0A0N1ID82"/>
<evidence type="ECO:0000313" key="2">
    <source>
        <dbReference type="Proteomes" id="UP000053240"/>
    </source>
</evidence>